<feature type="transmembrane region" description="Helical" evidence="1">
    <location>
        <begin position="157"/>
        <end position="178"/>
    </location>
</feature>
<dbReference type="Proteomes" id="UP001500683">
    <property type="component" value="Unassembled WGS sequence"/>
</dbReference>
<comment type="caution">
    <text evidence="2">The sequence shown here is derived from an EMBL/GenBank/DDBJ whole genome shotgun (WGS) entry which is preliminary data.</text>
</comment>
<keyword evidence="3" id="KW-1185">Reference proteome</keyword>
<feature type="transmembrane region" description="Helical" evidence="1">
    <location>
        <begin position="232"/>
        <end position="258"/>
    </location>
</feature>
<proteinExistence type="predicted"/>
<dbReference type="InterPro" id="IPR025238">
    <property type="entry name" value="DUF4184"/>
</dbReference>
<feature type="transmembrane region" description="Helical" evidence="1">
    <location>
        <begin position="198"/>
        <end position="220"/>
    </location>
</feature>
<feature type="transmembrane region" description="Helical" evidence="1">
    <location>
        <begin position="60"/>
        <end position="81"/>
    </location>
</feature>
<name>A0ABP7WBB2_9ACTN</name>
<feature type="transmembrane region" description="Helical" evidence="1">
    <location>
        <begin position="102"/>
        <end position="127"/>
    </location>
</feature>
<keyword evidence="1" id="KW-0472">Membrane</keyword>
<protein>
    <submittedName>
        <fullName evidence="2">DUF4184 family protein</fullName>
    </submittedName>
</protein>
<sequence>MGGRVPYAGGVPFTLSHPAAVIPLARGRLVPSALVVGSMVPDVPYLFSIGAFRGTTHRPLGIVTIDLVLGMVLFAAFHLLWKRPLVALAPPWLRTRMARPAAAFEWRISVARVPFSILVGILTHVLWDAFTHRYHGFADVLPWLVTTSVAGLELFRWLQYASGLIGGAVVVLWTLRWLRAAEVVEEEQVPGLSRRGAWTVWGCLAGAVGIGGAVGAVTLFNQAPSTPWNLHAGMASGAVSSIGGALLVLTAYSLVWLVMPSRRSASVPPAEQRTEAVG</sequence>
<evidence type="ECO:0000313" key="2">
    <source>
        <dbReference type="EMBL" id="GAA4084867.1"/>
    </source>
</evidence>
<gene>
    <name evidence="2" type="ORF">GCM10022214_51010</name>
</gene>
<dbReference type="Pfam" id="PF13803">
    <property type="entry name" value="DUF4184"/>
    <property type="match status" value="1"/>
</dbReference>
<evidence type="ECO:0000313" key="3">
    <source>
        <dbReference type="Proteomes" id="UP001500683"/>
    </source>
</evidence>
<evidence type="ECO:0000256" key="1">
    <source>
        <dbReference type="SAM" id="Phobius"/>
    </source>
</evidence>
<keyword evidence="1" id="KW-0812">Transmembrane</keyword>
<dbReference type="EMBL" id="BAAAZG010000038">
    <property type="protein sequence ID" value="GAA4084867.1"/>
    <property type="molecule type" value="Genomic_DNA"/>
</dbReference>
<reference evidence="3" key="1">
    <citation type="journal article" date="2019" name="Int. J. Syst. Evol. Microbiol.">
        <title>The Global Catalogue of Microorganisms (GCM) 10K type strain sequencing project: providing services to taxonomists for standard genome sequencing and annotation.</title>
        <authorList>
            <consortium name="The Broad Institute Genomics Platform"/>
            <consortium name="The Broad Institute Genome Sequencing Center for Infectious Disease"/>
            <person name="Wu L."/>
            <person name="Ma J."/>
        </authorList>
    </citation>
    <scope>NUCLEOTIDE SEQUENCE [LARGE SCALE GENOMIC DNA]</scope>
    <source>
        <strain evidence="3">JCM 16702</strain>
    </source>
</reference>
<organism evidence="2 3">
    <name type="scientific">Actinomadura miaoliensis</name>
    <dbReference type="NCBI Taxonomy" id="430685"/>
    <lineage>
        <taxon>Bacteria</taxon>
        <taxon>Bacillati</taxon>
        <taxon>Actinomycetota</taxon>
        <taxon>Actinomycetes</taxon>
        <taxon>Streptosporangiales</taxon>
        <taxon>Thermomonosporaceae</taxon>
        <taxon>Actinomadura</taxon>
    </lineage>
</organism>
<accession>A0ABP7WBB2</accession>
<keyword evidence="1" id="KW-1133">Transmembrane helix</keyword>